<comment type="subcellular location">
    <subcellularLocation>
        <location evidence="2">Nucleus</location>
        <location evidence="2">Nucleoplasm</location>
    </subcellularLocation>
</comment>
<reference evidence="17 18" key="1">
    <citation type="journal article" date="2018" name="BMC Genomics">
        <title>The genome of Naegleria lovaniensis, the basis for a comparative approach to unravel pathogenicity factors of the human pathogenic amoeba N. fowleri.</title>
        <authorList>
            <person name="Liechti N."/>
            <person name="Schurch N."/>
            <person name="Bruggmann R."/>
            <person name="Wittwer M."/>
        </authorList>
    </citation>
    <scope>NUCLEOTIDE SEQUENCE [LARGE SCALE GENOMIC DNA]</scope>
    <source>
        <strain evidence="17 18">ATCC 30569</strain>
    </source>
</reference>
<comment type="catalytic activity">
    <reaction evidence="1">
        <text>S-ubiquitinyl-[E2 ubiquitin-conjugating enzyme]-L-cysteine + [acceptor protein]-L-lysine = [E2 ubiquitin-conjugating enzyme]-L-cysteine + N(6)-ubiquitinyl-[acceptor protein]-L-lysine.</text>
        <dbReference type="EC" id="2.3.2.26"/>
    </reaction>
</comment>
<feature type="active site" description="Glycyl thioester intermediate" evidence="14">
    <location>
        <position position="1608"/>
    </location>
</feature>
<evidence type="ECO:0000256" key="12">
    <source>
        <dbReference type="ARBA" id="ARBA00030738"/>
    </source>
</evidence>
<dbReference type="GO" id="GO:0061630">
    <property type="term" value="F:ubiquitin protein ligase activity"/>
    <property type="evidence" value="ECO:0007669"/>
    <property type="project" value="UniProtKB-EC"/>
</dbReference>
<evidence type="ECO:0000313" key="18">
    <source>
        <dbReference type="Proteomes" id="UP000816034"/>
    </source>
</evidence>
<evidence type="ECO:0000256" key="4">
    <source>
        <dbReference type="ARBA" id="ARBA00012485"/>
    </source>
</evidence>
<keyword evidence="18" id="KW-1185">Reference proteome</keyword>
<dbReference type="InterPro" id="IPR000569">
    <property type="entry name" value="HECT_dom"/>
</dbReference>
<dbReference type="InterPro" id="IPR016024">
    <property type="entry name" value="ARM-type_fold"/>
</dbReference>
<evidence type="ECO:0000256" key="10">
    <source>
        <dbReference type="ARBA" id="ARBA00023204"/>
    </source>
</evidence>
<dbReference type="InterPro" id="IPR035983">
    <property type="entry name" value="Hect_E3_ubiquitin_ligase"/>
</dbReference>
<dbReference type="Pfam" id="PF02825">
    <property type="entry name" value="WWE"/>
    <property type="match status" value="1"/>
</dbReference>
<comment type="caution">
    <text evidence="17">The sequence shown here is derived from an EMBL/GenBank/DDBJ whole genome shotgun (WGS) entry which is preliminary data.</text>
</comment>
<dbReference type="SUPFAM" id="SSF117839">
    <property type="entry name" value="WWE domain"/>
    <property type="match status" value="1"/>
</dbReference>
<dbReference type="InterPro" id="IPR037197">
    <property type="entry name" value="WWE_dom_sf"/>
</dbReference>
<dbReference type="Proteomes" id="UP000816034">
    <property type="component" value="Unassembled WGS sequence"/>
</dbReference>
<evidence type="ECO:0000256" key="2">
    <source>
        <dbReference type="ARBA" id="ARBA00004642"/>
    </source>
</evidence>
<dbReference type="EMBL" id="PYSW02000050">
    <property type="protein sequence ID" value="KAG2373797.1"/>
    <property type="molecule type" value="Genomic_DNA"/>
</dbReference>
<comment type="similarity">
    <text evidence="3">Belongs to the UPL family. K-HECT subfamily.</text>
</comment>
<accession>A0AA88GDW9</accession>
<dbReference type="SUPFAM" id="SSF48371">
    <property type="entry name" value="ARM repeat"/>
    <property type="match status" value="1"/>
</dbReference>
<keyword evidence="10" id="KW-0234">DNA repair</keyword>
<evidence type="ECO:0000256" key="11">
    <source>
        <dbReference type="ARBA" id="ARBA00023242"/>
    </source>
</evidence>
<feature type="region of interest" description="Disordered" evidence="15">
    <location>
        <begin position="582"/>
        <end position="606"/>
    </location>
</feature>
<dbReference type="PANTHER" id="PTHR45670:SF1">
    <property type="entry name" value="E3 UBIQUITIN-PROTEIN LIGASE HECTD1"/>
    <property type="match status" value="1"/>
</dbReference>
<evidence type="ECO:0000256" key="13">
    <source>
        <dbReference type="ARBA" id="ARBA00032457"/>
    </source>
</evidence>
<dbReference type="GeneID" id="68104136"/>
<evidence type="ECO:0000256" key="15">
    <source>
        <dbReference type="SAM" id="MobiDB-lite"/>
    </source>
</evidence>
<protein>
    <recommendedName>
        <fullName evidence="5">E3 ubiquitin-protein ligase TRIP12</fullName>
        <ecNumber evidence="4">2.3.2.26</ecNumber>
    </recommendedName>
    <alternativeName>
        <fullName evidence="12">HECT-type E3 ubiquitin transferase TRIP12</fullName>
    </alternativeName>
    <alternativeName>
        <fullName evidence="13">Thyroid receptor-interacting protein 12</fullName>
    </alternativeName>
</protein>
<sequence length="1641" mass="185876">MDDEGDFGYGSMSMSSSDFQNLASDQERINSLNELCTFLCIGLEDFIAGFDVYGWSSVLTPILQDRLSEVKRIEQEVNSGNLEDVSSLQGKWNDSREIITLILRALGSILDLVPRSCPTVLSYNPIPVMLDLLQIFSDHQRSKGESSSTDSTLLEASDQNIDARPLSKELFGDLVNEGMLEEILKCFDKISIEEPTALLNAKTNTDDVNDQSSDTNTSTTTAKSKKKLTSMKNVGFLSVLLGCLDSPQMGIRIKLSALKTICNLFRKMRVKEDFPIFIEQAGSLDALIRQIRNVSGHATLSNASGDINSTRQSLEMFEIICHCFAYILERSRFQKGKLSDTSEKKQTKRKASKSVSATSSSSDSSESIMEQVAKRVANRSMLSNMVEKLNDASNIVSVSSCKISQYILNTLSLYCDASPEVTNNLLNPSVSATTTTAKTFMAILKKWIDPQQQELMFSTSEKSSHDFSLLQDCILHLLNSLFPEVEDHESCGTIPIYIYGNNKYYWEDDYHNMNEYDENANMELEKHYRSGNVETPFNLMVIGRSYRIDLMEMKQQGGVTRNIKRNPLPFSFSRDVCIEIKEDPTKHHAQSPTTPPSSNEESTESSKGFFKRFFKKQKTSGSASSPQQESQSPSTPQFRRRISSMIGSSTKPTITKTKEKYSKAGAFSKLPSSDQIKISAFALQELLEPLIALSTNEFYRKDCVSLICKLIYTCLKSSNETNIQDNTILWRSVAKFAIKTLNQCLSVESSSSLSSIESLLDSQHQDESITAPAYLNVSVHDFNTMSKFDVVVISNCLKMMQLVLSHLPSDHASLKSIFVREGMLSTFNNISSMSKDGMNELEQSAFKVIHDSSQYILNTFFKDQIHTTNHHTEEEIQLENLCQQLHTLDAKILQDMLPLFSSGSNISAFQFQKCGFTTTFVKSLLQTPIHQQDTVIAEFGKLLSQNASTYSNLIDLSHSLLEKLAEKFFKFTDNPFSESTIKKFGNTIYLNISCLDAKQKGAWKNSDIQAEPLVTIRSLESFIKKQAQTNSDIEIYLDGKPCTDPSLTYFESKLRTMKDHTLITVNESLTSEFFNLSSHDVKYKIIDPKEKLEKFLEHKRSAKHTLPENFFTQTSYNMHQLLRWIEQFSLEMSNALDKSEAASHLINCLIFLKILYTLNENQTVNTVSFQNMQLSSKFIMQQQSSQFFGILVAITTHSIPSWMYVLTRYCGFLLPFSTRRNFFTKWSGATLYASQLLQTHCNATGVSSETRIGRKKMERVKIVDRENIISQTLTEIQPLHYPSKYTLEFEYESEAGIGLGPTLAYYDLVSKQLQKKANNLWMDESEEGEFVRCSFGIFPQLRQDRSALSESKRKLYVLVGSLIAKGLEDGRLLDMECNLPMLELLTNPVKDQLSLFDYAQIQPLIYNSLQHVITFRNKKQTCNAEENNDEWKKLSNDIEQLCLQFQFGNYNLVENGMDEDVTIHNIEKYCDDLSRYLCKEGIEEQLWCIEYGLGEVLSFRHGISSLQCFTPEELCTLIRGCDELWNNRETLVQCIQCSHGYNLESDTIKFLIDWLLQLNASDQRLFLQFSTGSSRVPVGGLKSLHPKLTVVKKTVENPDNELPTCNTCFHYLKLPAYSSFEVLKAKMSVAIQMGGGSFDLS</sequence>
<dbReference type="EC" id="2.3.2.26" evidence="4"/>
<evidence type="ECO:0000256" key="5">
    <source>
        <dbReference type="ARBA" id="ARBA00018006"/>
    </source>
</evidence>
<dbReference type="GO" id="GO:0043161">
    <property type="term" value="P:proteasome-mediated ubiquitin-dependent protein catabolic process"/>
    <property type="evidence" value="ECO:0007669"/>
    <property type="project" value="TreeGrafter"/>
</dbReference>
<dbReference type="Gene3D" id="3.90.1750.10">
    <property type="entry name" value="Hect, E3 ligase catalytic domains"/>
    <property type="match status" value="1"/>
</dbReference>
<evidence type="ECO:0000256" key="8">
    <source>
        <dbReference type="ARBA" id="ARBA00022763"/>
    </source>
</evidence>
<dbReference type="Gene3D" id="3.30.2410.10">
    <property type="entry name" value="Hect, E3 ligase catalytic domain"/>
    <property type="match status" value="1"/>
</dbReference>
<feature type="compositionally biased region" description="Low complexity" evidence="15">
    <location>
        <begin position="596"/>
        <end position="606"/>
    </location>
</feature>
<evidence type="ECO:0000256" key="1">
    <source>
        <dbReference type="ARBA" id="ARBA00000885"/>
    </source>
</evidence>
<evidence type="ECO:0000256" key="6">
    <source>
        <dbReference type="ARBA" id="ARBA00022553"/>
    </source>
</evidence>
<dbReference type="Gene3D" id="3.30.2160.10">
    <property type="entry name" value="Hect, E3 ligase catalytic domain"/>
    <property type="match status" value="1"/>
</dbReference>
<organism evidence="17 18">
    <name type="scientific">Naegleria lovaniensis</name>
    <name type="common">Amoeba</name>
    <dbReference type="NCBI Taxonomy" id="51637"/>
    <lineage>
        <taxon>Eukaryota</taxon>
        <taxon>Discoba</taxon>
        <taxon>Heterolobosea</taxon>
        <taxon>Tetramitia</taxon>
        <taxon>Eutetramitia</taxon>
        <taxon>Vahlkampfiidae</taxon>
        <taxon>Naegleria</taxon>
    </lineage>
</organism>
<dbReference type="Pfam" id="PF00632">
    <property type="entry name" value="HECT"/>
    <property type="match status" value="1"/>
</dbReference>
<feature type="domain" description="HECT" evidence="16">
    <location>
        <begin position="1277"/>
        <end position="1641"/>
    </location>
</feature>
<name>A0AA88GDW9_NAELO</name>
<dbReference type="GO" id="GO:0000209">
    <property type="term" value="P:protein polyubiquitination"/>
    <property type="evidence" value="ECO:0007669"/>
    <property type="project" value="TreeGrafter"/>
</dbReference>
<keyword evidence="11" id="KW-0539">Nucleus</keyword>
<dbReference type="GO" id="GO:0006281">
    <property type="term" value="P:DNA repair"/>
    <property type="evidence" value="ECO:0007669"/>
    <property type="project" value="UniProtKB-KW"/>
</dbReference>
<evidence type="ECO:0000259" key="16">
    <source>
        <dbReference type="PROSITE" id="PS50237"/>
    </source>
</evidence>
<feature type="region of interest" description="Disordered" evidence="15">
    <location>
        <begin position="619"/>
        <end position="657"/>
    </location>
</feature>
<dbReference type="GO" id="GO:0005654">
    <property type="term" value="C:nucleoplasm"/>
    <property type="evidence" value="ECO:0007669"/>
    <property type="project" value="UniProtKB-SubCell"/>
</dbReference>
<dbReference type="SMART" id="SM00119">
    <property type="entry name" value="HECTc"/>
    <property type="match status" value="1"/>
</dbReference>
<keyword evidence="7" id="KW-0808">Transferase</keyword>
<dbReference type="InterPro" id="IPR045322">
    <property type="entry name" value="HECTD1/TRIP12-like"/>
</dbReference>
<keyword evidence="6" id="KW-0597">Phosphoprotein</keyword>
<dbReference type="SUPFAM" id="SSF56204">
    <property type="entry name" value="Hect, E3 ligase catalytic domain"/>
    <property type="match status" value="1"/>
</dbReference>
<evidence type="ECO:0000256" key="3">
    <source>
        <dbReference type="ARBA" id="ARBA00006331"/>
    </source>
</evidence>
<dbReference type="PROSITE" id="PS50237">
    <property type="entry name" value="HECT"/>
    <property type="match status" value="1"/>
</dbReference>
<feature type="compositionally biased region" description="Low complexity" evidence="15">
    <location>
        <begin position="620"/>
        <end position="637"/>
    </location>
</feature>
<proteinExistence type="inferred from homology"/>
<feature type="compositionally biased region" description="Low complexity" evidence="15">
    <location>
        <begin position="353"/>
        <end position="367"/>
    </location>
</feature>
<evidence type="ECO:0000256" key="9">
    <source>
        <dbReference type="ARBA" id="ARBA00022786"/>
    </source>
</evidence>
<dbReference type="InterPro" id="IPR004170">
    <property type="entry name" value="WWE_dom"/>
</dbReference>
<evidence type="ECO:0000313" key="17">
    <source>
        <dbReference type="EMBL" id="KAG2373797.1"/>
    </source>
</evidence>
<dbReference type="RefSeq" id="XP_044542971.1">
    <property type="nucleotide sequence ID" value="XM_044687364.1"/>
</dbReference>
<keyword evidence="8" id="KW-0227">DNA damage</keyword>
<dbReference type="PANTHER" id="PTHR45670">
    <property type="entry name" value="E3 UBIQUITIN-PROTEIN LIGASE TRIP12"/>
    <property type="match status" value="1"/>
</dbReference>
<evidence type="ECO:0000256" key="14">
    <source>
        <dbReference type="PROSITE-ProRule" id="PRU00104"/>
    </source>
</evidence>
<dbReference type="Gene3D" id="1.25.10.10">
    <property type="entry name" value="Leucine-rich Repeat Variant"/>
    <property type="match status" value="1"/>
</dbReference>
<gene>
    <name evidence="17" type="ORF">C9374_011682</name>
</gene>
<feature type="compositionally biased region" description="Low complexity" evidence="15">
    <location>
        <begin position="210"/>
        <end position="222"/>
    </location>
</feature>
<dbReference type="InterPro" id="IPR011989">
    <property type="entry name" value="ARM-like"/>
</dbReference>
<feature type="region of interest" description="Disordered" evidence="15">
    <location>
        <begin position="338"/>
        <end position="369"/>
    </location>
</feature>
<keyword evidence="9 14" id="KW-0833">Ubl conjugation pathway</keyword>
<feature type="region of interest" description="Disordered" evidence="15">
    <location>
        <begin position="203"/>
        <end position="224"/>
    </location>
</feature>
<feature type="compositionally biased region" description="Polar residues" evidence="15">
    <location>
        <begin position="645"/>
        <end position="655"/>
    </location>
</feature>
<dbReference type="Gene3D" id="3.30.720.50">
    <property type="match status" value="1"/>
</dbReference>
<evidence type="ECO:0000256" key="7">
    <source>
        <dbReference type="ARBA" id="ARBA00022679"/>
    </source>
</evidence>